<dbReference type="Pfam" id="PF00111">
    <property type="entry name" value="Fer2"/>
    <property type="match status" value="1"/>
</dbReference>
<evidence type="ECO:0000313" key="5">
    <source>
        <dbReference type="Proteomes" id="UP000761264"/>
    </source>
</evidence>
<dbReference type="SUPFAM" id="SSF52343">
    <property type="entry name" value="Ferredoxin reductase-like, C-terminal NADP-linked domain"/>
    <property type="match status" value="1"/>
</dbReference>
<dbReference type="CDD" id="cd06187">
    <property type="entry name" value="O2ase_reductase_like"/>
    <property type="match status" value="1"/>
</dbReference>
<dbReference type="InterPro" id="IPR017938">
    <property type="entry name" value="Riboflavin_synthase-like_b-brl"/>
</dbReference>
<protein>
    <submittedName>
        <fullName evidence="4">2Fe-2S iron-sulfur cluster binding domain-containing protein</fullName>
    </submittedName>
</protein>
<dbReference type="CDD" id="cd00207">
    <property type="entry name" value="fer2"/>
    <property type="match status" value="1"/>
</dbReference>
<dbReference type="InterPro" id="IPR006058">
    <property type="entry name" value="2Fe2S_fd_BS"/>
</dbReference>
<dbReference type="InterPro" id="IPR001041">
    <property type="entry name" value="2Fe-2S_ferredoxin-type"/>
</dbReference>
<feature type="domain" description="FAD-binding FR-type" evidence="3">
    <location>
        <begin position="98"/>
        <end position="195"/>
    </location>
</feature>
<dbReference type="Proteomes" id="UP000761264">
    <property type="component" value="Unassembled WGS sequence"/>
</dbReference>
<dbReference type="PANTHER" id="PTHR47354">
    <property type="entry name" value="NADH OXIDOREDUCTASE HCR"/>
    <property type="match status" value="1"/>
</dbReference>
<dbReference type="Gene3D" id="3.40.50.80">
    <property type="entry name" value="Nucleotide-binding domain of ferredoxin-NADP reductase (FNR) module"/>
    <property type="match status" value="1"/>
</dbReference>
<dbReference type="SUPFAM" id="SSF63380">
    <property type="entry name" value="Riboflavin synthase domain-like"/>
    <property type="match status" value="1"/>
</dbReference>
<dbReference type="InterPro" id="IPR039261">
    <property type="entry name" value="FNR_nucleotide-bd"/>
</dbReference>
<dbReference type="PANTHER" id="PTHR47354:SF5">
    <property type="entry name" value="PROTEIN RFBI"/>
    <property type="match status" value="1"/>
</dbReference>
<evidence type="ECO:0000313" key="4">
    <source>
        <dbReference type="EMBL" id="NIA70209.1"/>
    </source>
</evidence>
<evidence type="ECO:0000256" key="1">
    <source>
        <dbReference type="SAM" id="MobiDB-lite"/>
    </source>
</evidence>
<dbReference type="InterPro" id="IPR036010">
    <property type="entry name" value="2Fe-2S_ferredoxin-like_sf"/>
</dbReference>
<dbReference type="InterPro" id="IPR012675">
    <property type="entry name" value="Beta-grasp_dom_sf"/>
</dbReference>
<comment type="caution">
    <text evidence="4">The sequence shown here is derived from an EMBL/GenBank/DDBJ whole genome shotgun (WGS) entry which is preliminary data.</text>
</comment>
<dbReference type="GO" id="GO:0016491">
    <property type="term" value="F:oxidoreductase activity"/>
    <property type="evidence" value="ECO:0007669"/>
    <property type="project" value="InterPro"/>
</dbReference>
<dbReference type="InterPro" id="IPR017927">
    <property type="entry name" value="FAD-bd_FR_type"/>
</dbReference>
<dbReference type="SUPFAM" id="SSF54292">
    <property type="entry name" value="2Fe-2S ferredoxin-like"/>
    <property type="match status" value="1"/>
</dbReference>
<evidence type="ECO:0000259" key="2">
    <source>
        <dbReference type="PROSITE" id="PS51085"/>
    </source>
</evidence>
<proteinExistence type="predicted"/>
<accession>A0A967EZF6</accession>
<dbReference type="InterPro" id="IPR001433">
    <property type="entry name" value="OxRdtase_FAD/NAD-bd"/>
</dbReference>
<dbReference type="PRINTS" id="PR00410">
    <property type="entry name" value="PHEHYDRXLASE"/>
</dbReference>
<reference evidence="4" key="1">
    <citation type="submission" date="2020-03" db="EMBL/GenBank/DDBJ databases">
        <title>Genome of Pelagibius litoralis DSM 21314T.</title>
        <authorList>
            <person name="Wang G."/>
        </authorList>
    </citation>
    <scope>NUCLEOTIDE SEQUENCE</scope>
    <source>
        <strain evidence="4">DSM 21314</strain>
    </source>
</reference>
<feature type="region of interest" description="Disordered" evidence="1">
    <location>
        <begin position="355"/>
        <end position="413"/>
    </location>
</feature>
<dbReference type="RefSeq" id="WP_167226575.1">
    <property type="nucleotide sequence ID" value="NZ_JAAQPH010000012.1"/>
</dbReference>
<feature type="domain" description="2Fe-2S ferredoxin-type" evidence="2">
    <location>
        <begin position="2"/>
        <end position="91"/>
    </location>
</feature>
<dbReference type="PROSITE" id="PS00197">
    <property type="entry name" value="2FE2S_FER_1"/>
    <property type="match status" value="1"/>
</dbReference>
<gene>
    <name evidence="4" type="ORF">HBA54_16505</name>
</gene>
<dbReference type="GO" id="GO:0051537">
    <property type="term" value="F:2 iron, 2 sulfur cluster binding"/>
    <property type="evidence" value="ECO:0007669"/>
    <property type="project" value="InterPro"/>
</dbReference>
<dbReference type="Gene3D" id="3.10.20.30">
    <property type="match status" value="1"/>
</dbReference>
<dbReference type="PROSITE" id="PS51085">
    <property type="entry name" value="2FE2S_FER_2"/>
    <property type="match status" value="1"/>
</dbReference>
<dbReference type="AlphaFoldDB" id="A0A967EZF6"/>
<keyword evidence="5" id="KW-1185">Reference proteome</keyword>
<dbReference type="InterPro" id="IPR008333">
    <property type="entry name" value="Cbr1-like_FAD-bd_dom"/>
</dbReference>
<dbReference type="InterPro" id="IPR050415">
    <property type="entry name" value="MRET"/>
</dbReference>
<feature type="compositionally biased region" description="Low complexity" evidence="1">
    <location>
        <begin position="385"/>
        <end position="395"/>
    </location>
</feature>
<dbReference type="Pfam" id="PF00175">
    <property type="entry name" value="NAD_binding_1"/>
    <property type="match status" value="1"/>
</dbReference>
<organism evidence="4 5">
    <name type="scientific">Pelagibius litoralis</name>
    <dbReference type="NCBI Taxonomy" id="374515"/>
    <lineage>
        <taxon>Bacteria</taxon>
        <taxon>Pseudomonadati</taxon>
        <taxon>Pseudomonadota</taxon>
        <taxon>Alphaproteobacteria</taxon>
        <taxon>Rhodospirillales</taxon>
        <taxon>Rhodovibrionaceae</taxon>
        <taxon>Pelagibius</taxon>
    </lineage>
</organism>
<dbReference type="Gene3D" id="2.40.30.10">
    <property type="entry name" value="Translation factors"/>
    <property type="match status" value="1"/>
</dbReference>
<feature type="compositionally biased region" description="Polar residues" evidence="1">
    <location>
        <begin position="362"/>
        <end position="384"/>
    </location>
</feature>
<dbReference type="EMBL" id="JAAQPH010000012">
    <property type="protein sequence ID" value="NIA70209.1"/>
    <property type="molecule type" value="Genomic_DNA"/>
</dbReference>
<evidence type="ECO:0000259" key="3">
    <source>
        <dbReference type="PROSITE" id="PS51384"/>
    </source>
</evidence>
<name>A0A967EZF6_9PROT</name>
<sequence>MTRLTIRQWPLPVETGRSTILDAALASGVPFPHGCRTGECGACKSLLLAGDVSMSGYDREVLTDAEKSAGFVLACRAKPLCDVHVSWLGGTLSIDLPIRKMDAQVTNIEQVSPTIKRIFVWPEETLQFAAGQFARLRFADLPARAYSMANTPGEEALEFHIRLIPGGAVSNHIAEDLKVGDTVKIEGPFGNAHLRPEDRSPLVLVAGSSGLAPAKSIIRTALLNQPDRRVHLYFGVRSEEHVYDEGELQGLVARYKNLKVETVLSEPQGETQRRTGMLTDVLTQDLIAHTTAQFYMAGPPEMVNAVSKVVADFGIRKEQIHADPFHAGGQAEQVDEPPRNFNKLLSGFRKLLPVGRLRHNPGSGQPQSVQAVHQAAQERQGSTSGAAPGAAPGAANDTAPGEVVASTSGRQPG</sequence>
<dbReference type="Pfam" id="PF00970">
    <property type="entry name" value="FAD_binding_6"/>
    <property type="match status" value="1"/>
</dbReference>
<dbReference type="PROSITE" id="PS51384">
    <property type="entry name" value="FAD_FR"/>
    <property type="match status" value="1"/>
</dbReference>